<protein>
    <submittedName>
        <fullName evidence="2">PEBP family protein</fullName>
    </submittedName>
</protein>
<dbReference type="OrthoDB" id="9797506at2"/>
<dbReference type="InterPro" id="IPR005247">
    <property type="entry name" value="YbhB_YbcL/LppC-like"/>
</dbReference>
<dbReference type="CDD" id="cd00865">
    <property type="entry name" value="PEBP_bact_arch"/>
    <property type="match status" value="1"/>
</dbReference>
<dbReference type="PANTHER" id="PTHR30289">
    <property type="entry name" value="UNCHARACTERIZED PROTEIN YBCL-RELATED"/>
    <property type="match status" value="1"/>
</dbReference>
<dbReference type="HOGENOM" id="CLU_083918_3_2_11"/>
<dbReference type="STRING" id="525909.Afer_1038"/>
<proteinExistence type="inferred from homology"/>
<dbReference type="RefSeq" id="WP_015798462.1">
    <property type="nucleotide sequence ID" value="NC_013124.1"/>
</dbReference>
<dbReference type="Gene3D" id="3.90.280.10">
    <property type="entry name" value="PEBP-like"/>
    <property type="match status" value="1"/>
</dbReference>
<evidence type="ECO:0000313" key="2">
    <source>
        <dbReference type="EMBL" id="ACU53976.1"/>
    </source>
</evidence>
<dbReference type="InterPro" id="IPR008914">
    <property type="entry name" value="PEBP"/>
</dbReference>
<dbReference type="EMBL" id="CP001631">
    <property type="protein sequence ID" value="ACU53976.1"/>
    <property type="molecule type" value="Genomic_DNA"/>
</dbReference>
<gene>
    <name evidence="2" type="ordered locus">Afer_1038</name>
</gene>
<dbReference type="InterPro" id="IPR036610">
    <property type="entry name" value="PEBP-like_sf"/>
</dbReference>
<dbReference type="KEGG" id="afo:Afer_1038"/>
<dbReference type="NCBIfam" id="TIGR00481">
    <property type="entry name" value="YbhB/YbcL family Raf kinase inhibitor-like protein"/>
    <property type="match status" value="1"/>
</dbReference>
<dbReference type="eggNOG" id="COG1881">
    <property type="taxonomic scope" value="Bacteria"/>
</dbReference>
<keyword evidence="3" id="KW-1185">Reference proteome</keyword>
<name>C7LZ18_ACIFD</name>
<dbReference type="Proteomes" id="UP000000771">
    <property type="component" value="Chromosome"/>
</dbReference>
<dbReference type="PANTHER" id="PTHR30289:SF1">
    <property type="entry name" value="PEBP (PHOSPHATIDYLETHANOLAMINE-BINDING PROTEIN) FAMILY PROTEIN"/>
    <property type="match status" value="1"/>
</dbReference>
<dbReference type="SUPFAM" id="SSF49777">
    <property type="entry name" value="PEBP-like"/>
    <property type="match status" value="1"/>
</dbReference>
<sequence length="187" mass="20341">MSYGVVGPLLRNRRAGPSSLLWASPEARGPETLVVSSPAFRDGEPLPDRYRGRMVGLNVSPPLRWSTPPASAVELVLVVEDPDAPRRRAPVHAVARGIEPVLEFLPEGALARPSSVPGVVLGKGLLGQQAWVGPMPLRAHGPHHYTFQLFALDVRLDLPRVFTRDDVRTAMDGHVVARGQLVGTYER</sequence>
<accession>C7LZ18</accession>
<organism evidence="2 3">
    <name type="scientific">Acidimicrobium ferrooxidans (strain DSM 10331 / JCM 15462 / NBRC 103882 / ICP)</name>
    <dbReference type="NCBI Taxonomy" id="525909"/>
    <lineage>
        <taxon>Bacteria</taxon>
        <taxon>Bacillati</taxon>
        <taxon>Actinomycetota</taxon>
        <taxon>Acidimicrobiia</taxon>
        <taxon>Acidimicrobiales</taxon>
        <taxon>Acidimicrobiaceae</taxon>
        <taxon>Acidimicrobium</taxon>
    </lineage>
</organism>
<dbReference type="AlphaFoldDB" id="C7LZ18"/>
<evidence type="ECO:0000256" key="1">
    <source>
        <dbReference type="ARBA" id="ARBA00007120"/>
    </source>
</evidence>
<dbReference type="Pfam" id="PF01161">
    <property type="entry name" value="PBP"/>
    <property type="match status" value="1"/>
</dbReference>
<evidence type="ECO:0000313" key="3">
    <source>
        <dbReference type="Proteomes" id="UP000000771"/>
    </source>
</evidence>
<comment type="similarity">
    <text evidence="1">Belongs to the UPF0098 family.</text>
</comment>
<reference evidence="2 3" key="1">
    <citation type="journal article" date="2009" name="Stand. Genomic Sci.">
        <title>Complete genome sequence of Acidimicrobium ferrooxidans type strain (ICP).</title>
        <authorList>
            <person name="Clum A."/>
            <person name="Nolan M."/>
            <person name="Lang E."/>
            <person name="Glavina Del Rio T."/>
            <person name="Tice H."/>
            <person name="Copeland A."/>
            <person name="Cheng J.F."/>
            <person name="Lucas S."/>
            <person name="Chen F."/>
            <person name="Bruce D."/>
            <person name="Goodwin L."/>
            <person name="Pitluck S."/>
            <person name="Ivanova N."/>
            <person name="Mavrommatis K."/>
            <person name="Mikhailova N."/>
            <person name="Pati A."/>
            <person name="Chen A."/>
            <person name="Palaniappan K."/>
            <person name="Goker M."/>
            <person name="Spring S."/>
            <person name="Land M."/>
            <person name="Hauser L."/>
            <person name="Chang Y.J."/>
            <person name="Jeffries C.C."/>
            <person name="Chain P."/>
            <person name="Bristow J."/>
            <person name="Eisen J.A."/>
            <person name="Markowitz V."/>
            <person name="Hugenholtz P."/>
            <person name="Kyrpides N.C."/>
            <person name="Klenk H.P."/>
            <person name="Lapidus A."/>
        </authorList>
    </citation>
    <scope>NUCLEOTIDE SEQUENCE [LARGE SCALE GENOMIC DNA]</scope>
    <source>
        <strain evidence="3">DSM 10331 / JCM 15462 / NBRC 103882 / ICP</strain>
    </source>
</reference>